<protein>
    <submittedName>
        <fullName evidence="2">Uncharacterized protein</fullName>
    </submittedName>
</protein>
<accession>A0A3N4JKY2</accession>
<keyword evidence="3" id="KW-1185">Reference proteome</keyword>
<organism evidence="2 3">
    <name type="scientific">Choiromyces venosus 120613-1</name>
    <dbReference type="NCBI Taxonomy" id="1336337"/>
    <lineage>
        <taxon>Eukaryota</taxon>
        <taxon>Fungi</taxon>
        <taxon>Dikarya</taxon>
        <taxon>Ascomycota</taxon>
        <taxon>Pezizomycotina</taxon>
        <taxon>Pezizomycetes</taxon>
        <taxon>Pezizales</taxon>
        <taxon>Tuberaceae</taxon>
        <taxon>Choiromyces</taxon>
    </lineage>
</organism>
<evidence type="ECO:0000313" key="2">
    <source>
        <dbReference type="EMBL" id="RPA98923.1"/>
    </source>
</evidence>
<dbReference type="Proteomes" id="UP000276215">
    <property type="component" value="Unassembled WGS sequence"/>
</dbReference>
<gene>
    <name evidence="2" type="ORF">L873DRAFT_1807616</name>
</gene>
<sequence>MGVDCRPYPVVKAGSKDPYPGWFGTSKKPFSDGPEGYTKAEIDSDLAAMRVQLPKLPEKIGQELKATEVLEPAKTAPRGAKKLKVVLKIPASGNRIAKKKPVQKKQKTVQKKQKTVTILNASVPVIVFKIPAIPDRSKPIKPPSPEKKKVKEFQPPARRSSRVKKSPINS</sequence>
<proteinExistence type="predicted"/>
<evidence type="ECO:0000313" key="3">
    <source>
        <dbReference type="Proteomes" id="UP000276215"/>
    </source>
</evidence>
<dbReference type="OrthoDB" id="5453998at2759"/>
<feature type="region of interest" description="Disordered" evidence="1">
    <location>
        <begin position="134"/>
        <end position="170"/>
    </location>
</feature>
<dbReference type="EMBL" id="ML120392">
    <property type="protein sequence ID" value="RPA98923.1"/>
    <property type="molecule type" value="Genomic_DNA"/>
</dbReference>
<dbReference type="AlphaFoldDB" id="A0A3N4JKY2"/>
<name>A0A3N4JKY2_9PEZI</name>
<evidence type="ECO:0000256" key="1">
    <source>
        <dbReference type="SAM" id="MobiDB-lite"/>
    </source>
</evidence>
<feature type="compositionally biased region" description="Basic residues" evidence="1">
    <location>
        <begin position="159"/>
        <end position="170"/>
    </location>
</feature>
<reference evidence="2 3" key="1">
    <citation type="journal article" date="2018" name="Nat. Ecol. Evol.">
        <title>Pezizomycetes genomes reveal the molecular basis of ectomycorrhizal truffle lifestyle.</title>
        <authorList>
            <person name="Murat C."/>
            <person name="Payen T."/>
            <person name="Noel B."/>
            <person name="Kuo A."/>
            <person name="Morin E."/>
            <person name="Chen J."/>
            <person name="Kohler A."/>
            <person name="Krizsan K."/>
            <person name="Balestrini R."/>
            <person name="Da Silva C."/>
            <person name="Montanini B."/>
            <person name="Hainaut M."/>
            <person name="Levati E."/>
            <person name="Barry K.W."/>
            <person name="Belfiori B."/>
            <person name="Cichocki N."/>
            <person name="Clum A."/>
            <person name="Dockter R.B."/>
            <person name="Fauchery L."/>
            <person name="Guy J."/>
            <person name="Iotti M."/>
            <person name="Le Tacon F."/>
            <person name="Lindquist E.A."/>
            <person name="Lipzen A."/>
            <person name="Malagnac F."/>
            <person name="Mello A."/>
            <person name="Molinier V."/>
            <person name="Miyauchi S."/>
            <person name="Poulain J."/>
            <person name="Riccioni C."/>
            <person name="Rubini A."/>
            <person name="Sitrit Y."/>
            <person name="Splivallo R."/>
            <person name="Traeger S."/>
            <person name="Wang M."/>
            <person name="Zifcakova L."/>
            <person name="Wipf D."/>
            <person name="Zambonelli A."/>
            <person name="Paolocci F."/>
            <person name="Nowrousian M."/>
            <person name="Ottonello S."/>
            <person name="Baldrian P."/>
            <person name="Spatafora J.W."/>
            <person name="Henrissat B."/>
            <person name="Nagy L.G."/>
            <person name="Aury J.M."/>
            <person name="Wincker P."/>
            <person name="Grigoriev I.V."/>
            <person name="Bonfante P."/>
            <person name="Martin F.M."/>
        </authorList>
    </citation>
    <scope>NUCLEOTIDE SEQUENCE [LARGE SCALE GENOMIC DNA]</scope>
    <source>
        <strain evidence="2 3">120613-1</strain>
    </source>
</reference>